<gene>
    <name evidence="2" type="ORF">B0T21DRAFT_407486</name>
</gene>
<dbReference type="EMBL" id="JAUKTV010000002">
    <property type="protein sequence ID" value="KAK0744377.1"/>
    <property type="molecule type" value="Genomic_DNA"/>
</dbReference>
<proteinExistence type="predicted"/>
<evidence type="ECO:0000256" key="1">
    <source>
        <dbReference type="SAM" id="MobiDB-lite"/>
    </source>
</evidence>
<feature type="compositionally biased region" description="Polar residues" evidence="1">
    <location>
        <begin position="87"/>
        <end position="98"/>
    </location>
</feature>
<protein>
    <submittedName>
        <fullName evidence="2">Uncharacterized protein</fullName>
    </submittedName>
</protein>
<comment type="caution">
    <text evidence="2">The sequence shown here is derived from an EMBL/GenBank/DDBJ whole genome shotgun (WGS) entry which is preliminary data.</text>
</comment>
<feature type="region of interest" description="Disordered" evidence="1">
    <location>
        <begin position="68"/>
        <end position="110"/>
    </location>
</feature>
<reference evidence="2" key="1">
    <citation type="submission" date="2023-06" db="EMBL/GenBank/DDBJ databases">
        <title>Genome-scale phylogeny and comparative genomics of the fungal order Sordariales.</title>
        <authorList>
            <consortium name="Lawrence Berkeley National Laboratory"/>
            <person name="Hensen N."/>
            <person name="Bonometti L."/>
            <person name="Westerberg I."/>
            <person name="Brannstrom I.O."/>
            <person name="Guillou S."/>
            <person name="Cros-Aarteil S."/>
            <person name="Calhoun S."/>
            <person name="Haridas S."/>
            <person name="Kuo A."/>
            <person name="Mondo S."/>
            <person name="Pangilinan J."/>
            <person name="Riley R."/>
            <person name="Labutti K."/>
            <person name="Andreopoulos B."/>
            <person name="Lipzen A."/>
            <person name="Chen C."/>
            <person name="Yanf M."/>
            <person name="Daum C."/>
            <person name="Ng V."/>
            <person name="Clum A."/>
            <person name="Steindorff A."/>
            <person name="Ohm R."/>
            <person name="Martin F."/>
            <person name="Silar P."/>
            <person name="Natvig D."/>
            <person name="Lalanne C."/>
            <person name="Gautier V."/>
            <person name="Ament-Velasquez S.L."/>
            <person name="Kruys A."/>
            <person name="Hutchinson M.I."/>
            <person name="Powell A.J."/>
            <person name="Barry K."/>
            <person name="Miller A.N."/>
            <person name="Grigoriev I.V."/>
            <person name="Debuchy R."/>
            <person name="Gladieux P."/>
            <person name="Thoren M.H."/>
            <person name="Johannesson H."/>
        </authorList>
    </citation>
    <scope>NUCLEOTIDE SEQUENCE</scope>
    <source>
        <strain evidence="2">CBS 540.89</strain>
    </source>
</reference>
<feature type="compositionally biased region" description="Basic and acidic residues" evidence="1">
    <location>
        <begin position="69"/>
        <end position="83"/>
    </location>
</feature>
<evidence type="ECO:0000313" key="3">
    <source>
        <dbReference type="Proteomes" id="UP001172159"/>
    </source>
</evidence>
<evidence type="ECO:0000313" key="2">
    <source>
        <dbReference type="EMBL" id="KAK0744377.1"/>
    </source>
</evidence>
<keyword evidence="3" id="KW-1185">Reference proteome</keyword>
<accession>A0AA40K3J6</accession>
<feature type="compositionally biased region" description="Basic and acidic residues" evidence="1">
    <location>
        <begin position="100"/>
        <end position="110"/>
    </location>
</feature>
<dbReference type="AlphaFoldDB" id="A0AA40K3J6"/>
<dbReference type="Proteomes" id="UP001172159">
    <property type="component" value="Unassembled WGS sequence"/>
</dbReference>
<organism evidence="2 3">
    <name type="scientific">Apiosordaria backusii</name>
    <dbReference type="NCBI Taxonomy" id="314023"/>
    <lineage>
        <taxon>Eukaryota</taxon>
        <taxon>Fungi</taxon>
        <taxon>Dikarya</taxon>
        <taxon>Ascomycota</taxon>
        <taxon>Pezizomycotina</taxon>
        <taxon>Sordariomycetes</taxon>
        <taxon>Sordariomycetidae</taxon>
        <taxon>Sordariales</taxon>
        <taxon>Lasiosphaeriaceae</taxon>
        <taxon>Apiosordaria</taxon>
    </lineage>
</organism>
<name>A0AA40K3J6_9PEZI</name>
<sequence>MATSKDPTVTATKTESWLVASSNSNLYNYQTVGPLTTIFTPPPQCTEAFAPLGFGTDDICNPVAYSADCKGERSSRTQDHAPAEMKNNASLDDTTSPPVDQKKVDPENKPELDAISTVRISGPVMKPELPATPLPTQSPAELMSGESFAMRHELEGEPVNEAAADIPLQSTSASTITDQTGQVGSALEAIASQMV</sequence>